<keyword evidence="1" id="KW-0812">Transmembrane</keyword>
<feature type="transmembrane region" description="Helical" evidence="1">
    <location>
        <begin position="110"/>
        <end position="128"/>
    </location>
</feature>
<dbReference type="RefSeq" id="WP_190212755.1">
    <property type="nucleotide sequence ID" value="NZ_BNBO01000027.1"/>
</dbReference>
<feature type="domain" description="MHYT" evidence="2">
    <location>
        <begin position="9"/>
        <end position="198"/>
    </location>
</feature>
<accession>A0A919G0H0</accession>
<keyword evidence="4" id="KW-1185">Reference proteome</keyword>
<feature type="transmembrane region" description="Helical" evidence="1">
    <location>
        <begin position="171"/>
        <end position="190"/>
    </location>
</feature>
<dbReference type="AlphaFoldDB" id="A0A919G0H0"/>
<dbReference type="GeneID" id="95354954"/>
<feature type="transmembrane region" description="Helical" evidence="1">
    <location>
        <begin position="140"/>
        <end position="164"/>
    </location>
</feature>
<evidence type="ECO:0000313" key="3">
    <source>
        <dbReference type="EMBL" id="GHH75848.1"/>
    </source>
</evidence>
<dbReference type="PROSITE" id="PS50924">
    <property type="entry name" value="MHYT"/>
    <property type="match status" value="1"/>
</dbReference>
<proteinExistence type="predicted"/>
<feature type="transmembrane region" description="Helical" evidence="1">
    <location>
        <begin position="210"/>
        <end position="236"/>
    </location>
</feature>
<reference evidence="3" key="1">
    <citation type="journal article" date="2014" name="Int. J. Syst. Evol. Microbiol.">
        <title>Complete genome sequence of Corynebacterium casei LMG S-19264T (=DSM 44701T), isolated from a smear-ripened cheese.</title>
        <authorList>
            <consortium name="US DOE Joint Genome Institute (JGI-PGF)"/>
            <person name="Walter F."/>
            <person name="Albersmeier A."/>
            <person name="Kalinowski J."/>
            <person name="Ruckert C."/>
        </authorList>
    </citation>
    <scope>NUCLEOTIDE SEQUENCE</scope>
    <source>
        <strain evidence="3">JCM 4646</strain>
    </source>
</reference>
<dbReference type="GO" id="GO:0016020">
    <property type="term" value="C:membrane"/>
    <property type="evidence" value="ECO:0007669"/>
    <property type="project" value="UniProtKB-UniRule"/>
</dbReference>
<keyword evidence="1" id="KW-1133">Transmembrane helix</keyword>
<feature type="transmembrane region" description="Helical" evidence="1">
    <location>
        <begin position="44"/>
        <end position="69"/>
    </location>
</feature>
<evidence type="ECO:0000313" key="4">
    <source>
        <dbReference type="Proteomes" id="UP000617734"/>
    </source>
</evidence>
<organism evidence="3 4">
    <name type="scientific">Kitasatospora indigofera</name>
    <dbReference type="NCBI Taxonomy" id="67307"/>
    <lineage>
        <taxon>Bacteria</taxon>
        <taxon>Bacillati</taxon>
        <taxon>Actinomycetota</taxon>
        <taxon>Actinomycetes</taxon>
        <taxon>Kitasatosporales</taxon>
        <taxon>Streptomycetaceae</taxon>
        <taxon>Kitasatospora</taxon>
    </lineage>
</organism>
<gene>
    <name evidence="3" type="ORF">GCM10018781_45710</name>
</gene>
<protein>
    <submittedName>
        <fullName evidence="3">Membrane protein</fullName>
    </submittedName>
</protein>
<evidence type="ECO:0000259" key="2">
    <source>
        <dbReference type="PROSITE" id="PS50924"/>
    </source>
</evidence>
<dbReference type="PANTHER" id="PTHR35152">
    <property type="entry name" value="DOMAIN SIGNALLING PROTEIN, PUTATIVE (AFU_ORTHOLOGUE AFUA_5G11310)-RELATED"/>
    <property type="match status" value="1"/>
</dbReference>
<dbReference type="Pfam" id="PF03707">
    <property type="entry name" value="MHYT"/>
    <property type="match status" value="3"/>
</dbReference>
<name>A0A919G0H0_9ACTN</name>
<dbReference type="EMBL" id="BNBO01000027">
    <property type="protein sequence ID" value="GHH75848.1"/>
    <property type="molecule type" value="Genomic_DNA"/>
</dbReference>
<dbReference type="InterPro" id="IPR005330">
    <property type="entry name" value="MHYT_dom"/>
</dbReference>
<sequence length="270" mass="27793">MGEIHHAVYGWVTPALSYFTACLGAFVALRGTRWALLSEGRTKANWLLFASMSLGAGIWSMHFIAMLGFSVSGVRIRYDVLLTVLSLVVAIVVVGLGIFVVGYSRNRTGSLLAGGAATGLGVAAMHYMGMAAVEVPGHIAYHRATVGASVVIAVLAATAALWAALNIKGTLAVLAAAPVMGVAVCAMHYTGMAAVSVHLTGAQESHGGVLALQFVFPLAVGLGCYVFFSALAFAAAPSKPGAPGRWRPAQPVIAGPAPRLVPRQRAAAGR</sequence>
<evidence type="ECO:0000256" key="1">
    <source>
        <dbReference type="PROSITE-ProRule" id="PRU00244"/>
    </source>
</evidence>
<feature type="transmembrane region" description="Helical" evidence="1">
    <location>
        <begin position="15"/>
        <end position="32"/>
    </location>
</feature>
<dbReference type="Proteomes" id="UP000617734">
    <property type="component" value="Unassembled WGS sequence"/>
</dbReference>
<comment type="caution">
    <text evidence="3">The sequence shown here is derived from an EMBL/GenBank/DDBJ whole genome shotgun (WGS) entry which is preliminary data.</text>
</comment>
<keyword evidence="1" id="KW-0472">Membrane</keyword>
<feature type="transmembrane region" description="Helical" evidence="1">
    <location>
        <begin position="81"/>
        <end position="103"/>
    </location>
</feature>
<dbReference type="PANTHER" id="PTHR35152:SF1">
    <property type="entry name" value="DOMAIN SIGNALLING PROTEIN, PUTATIVE (AFU_ORTHOLOGUE AFUA_5G11310)-RELATED"/>
    <property type="match status" value="1"/>
</dbReference>
<reference evidence="3" key="2">
    <citation type="submission" date="2020-09" db="EMBL/GenBank/DDBJ databases">
        <authorList>
            <person name="Sun Q."/>
            <person name="Ohkuma M."/>
        </authorList>
    </citation>
    <scope>NUCLEOTIDE SEQUENCE</scope>
    <source>
        <strain evidence="3">JCM 4646</strain>
    </source>
</reference>